<comment type="caution">
    <text evidence="4">The sequence shown here is derived from an EMBL/GenBank/DDBJ whole genome shotgun (WGS) entry which is preliminary data.</text>
</comment>
<proteinExistence type="inferred from homology"/>
<dbReference type="NCBIfam" id="NF006771">
    <property type="entry name" value="PRK09290.1-5"/>
    <property type="match status" value="1"/>
</dbReference>
<feature type="domain" description="Peptidase M20 dimerisation" evidence="3">
    <location>
        <begin position="215"/>
        <end position="316"/>
    </location>
</feature>
<dbReference type="RefSeq" id="WP_229159559.1">
    <property type="nucleotide sequence ID" value="NZ_JAJEWP010000002.1"/>
</dbReference>
<dbReference type="Proteomes" id="UP001520878">
    <property type="component" value="Unassembled WGS sequence"/>
</dbReference>
<keyword evidence="5" id="KW-1185">Reference proteome</keyword>
<dbReference type="PANTHER" id="PTHR32494:SF5">
    <property type="entry name" value="ALLANTOATE AMIDOHYDROLASE"/>
    <property type="match status" value="1"/>
</dbReference>
<evidence type="ECO:0000259" key="3">
    <source>
        <dbReference type="Pfam" id="PF07687"/>
    </source>
</evidence>
<evidence type="ECO:0000256" key="1">
    <source>
        <dbReference type="ARBA" id="ARBA00006153"/>
    </source>
</evidence>
<evidence type="ECO:0000313" key="5">
    <source>
        <dbReference type="Proteomes" id="UP001520878"/>
    </source>
</evidence>
<dbReference type="SUPFAM" id="SSF55031">
    <property type="entry name" value="Bacterial exopeptidase dimerisation domain"/>
    <property type="match status" value="1"/>
</dbReference>
<dbReference type="NCBIfam" id="TIGR01879">
    <property type="entry name" value="hydantase"/>
    <property type="match status" value="1"/>
</dbReference>
<name>A0ABS8GAV7_9ALTE</name>
<dbReference type="Pfam" id="PF01546">
    <property type="entry name" value="Peptidase_M20"/>
    <property type="match status" value="1"/>
</dbReference>
<dbReference type="GO" id="GO:0016787">
    <property type="term" value="F:hydrolase activity"/>
    <property type="evidence" value="ECO:0007669"/>
    <property type="project" value="UniProtKB-KW"/>
</dbReference>
<dbReference type="SUPFAM" id="SSF53187">
    <property type="entry name" value="Zn-dependent exopeptidases"/>
    <property type="match status" value="1"/>
</dbReference>
<evidence type="ECO:0000256" key="2">
    <source>
        <dbReference type="ARBA" id="ARBA00022801"/>
    </source>
</evidence>
<evidence type="ECO:0000313" key="4">
    <source>
        <dbReference type="EMBL" id="MCC2616366.1"/>
    </source>
</evidence>
<accession>A0ABS8GAV7</accession>
<dbReference type="InterPro" id="IPR011650">
    <property type="entry name" value="Peptidase_M20_dimer"/>
</dbReference>
<protein>
    <submittedName>
        <fullName evidence="4">Zn-dependent hydrolase</fullName>
    </submittedName>
</protein>
<reference evidence="4 5" key="1">
    <citation type="submission" date="2021-10" db="EMBL/GenBank/DDBJ databases">
        <title>Draft genome of Aestuariibacter halophilus JC2043.</title>
        <authorList>
            <person name="Emsley S.A."/>
            <person name="Pfannmuller K.M."/>
            <person name="Ushijima B."/>
            <person name="Saw J.H."/>
            <person name="Videau P."/>
        </authorList>
    </citation>
    <scope>NUCLEOTIDE SEQUENCE [LARGE SCALE GENOMIC DNA]</scope>
    <source>
        <strain evidence="4 5">JC2043</strain>
    </source>
</reference>
<dbReference type="Gene3D" id="3.30.70.360">
    <property type="match status" value="1"/>
</dbReference>
<sequence length="415" mass="45765">MADYPHINLSRLQDDLTDLFQIGYNPDTRGVTRLGFTDTDMQARHWLLERCSEAGLHAEMDGAGNVVCRIDKAPANKVVATGSHIDSVIDGGMFDGTLGVLAGIECLRVIKEQGLTLEHPLEVYAFAEEEGRFGGMMGVQALIGDITPQWLMSAHDVNNVYLHEEMRRCGFEPMDALKVNKEPGYFHAYIELHIEQGPVLEKQGASIGVVESISGVFKWIVRLIGKSNHAGTAPMDLRSDAFMGLADFAHEIPRIIDEEGTDKTRLTVGKVELKPGQAHTVPGEAEFTLVGRDVDNDVMKAVADACRRVCSAIARKHNLMFEFEQMSWLDPQPMHPTLIDSIAQRAKDSGCEYLVMPSGAGHDAQHMARVTRAGMIFVPSVGGISHAPDEWTHWQDIERGANLLLHSLLHEAIIK</sequence>
<dbReference type="InterPro" id="IPR010158">
    <property type="entry name" value="Amidase_Cbmase"/>
</dbReference>
<dbReference type="EMBL" id="JAJEWP010000002">
    <property type="protein sequence ID" value="MCC2616366.1"/>
    <property type="molecule type" value="Genomic_DNA"/>
</dbReference>
<gene>
    <name evidence="4" type="ORF">LJ739_08950</name>
</gene>
<dbReference type="CDD" id="cd03884">
    <property type="entry name" value="M20_bAS"/>
    <property type="match status" value="1"/>
</dbReference>
<dbReference type="InterPro" id="IPR002933">
    <property type="entry name" value="Peptidase_M20"/>
</dbReference>
<dbReference type="Gene3D" id="3.40.630.10">
    <property type="entry name" value="Zn peptidases"/>
    <property type="match status" value="1"/>
</dbReference>
<comment type="similarity">
    <text evidence="1">Belongs to the peptidase M20 family.</text>
</comment>
<dbReference type="PANTHER" id="PTHR32494">
    <property type="entry name" value="ALLANTOATE DEIMINASE-RELATED"/>
    <property type="match status" value="1"/>
</dbReference>
<dbReference type="InterPro" id="IPR036264">
    <property type="entry name" value="Bact_exopeptidase_dim_dom"/>
</dbReference>
<dbReference type="PIRSF" id="PIRSF001235">
    <property type="entry name" value="Amidase_carbamoylase"/>
    <property type="match status" value="1"/>
</dbReference>
<organism evidence="4 5">
    <name type="scientific">Fluctibacter halophilus</name>
    <dbReference type="NCBI Taxonomy" id="226011"/>
    <lineage>
        <taxon>Bacteria</taxon>
        <taxon>Pseudomonadati</taxon>
        <taxon>Pseudomonadota</taxon>
        <taxon>Gammaproteobacteria</taxon>
        <taxon>Alteromonadales</taxon>
        <taxon>Alteromonadaceae</taxon>
        <taxon>Fluctibacter</taxon>
    </lineage>
</organism>
<dbReference type="Pfam" id="PF07687">
    <property type="entry name" value="M20_dimer"/>
    <property type="match status" value="1"/>
</dbReference>
<keyword evidence="2 4" id="KW-0378">Hydrolase</keyword>